<dbReference type="FunFam" id="1.10.510.10:FF:000287">
    <property type="entry name" value="probable LRR receptor-like serine/threonine-protein kinase RKF3"/>
    <property type="match status" value="1"/>
</dbReference>
<name>A0AAV3PC96_LITER</name>
<comment type="catalytic activity">
    <reaction evidence="14">
        <text>L-threonyl-[protein] + ATP = O-phospho-L-threonyl-[protein] + ADP + H(+)</text>
        <dbReference type="Rhea" id="RHEA:46608"/>
        <dbReference type="Rhea" id="RHEA-COMP:11060"/>
        <dbReference type="Rhea" id="RHEA-COMP:11605"/>
        <dbReference type="ChEBI" id="CHEBI:15378"/>
        <dbReference type="ChEBI" id="CHEBI:30013"/>
        <dbReference type="ChEBI" id="CHEBI:30616"/>
        <dbReference type="ChEBI" id="CHEBI:61977"/>
        <dbReference type="ChEBI" id="CHEBI:456216"/>
        <dbReference type="EC" id="2.7.11.1"/>
    </reaction>
</comment>
<dbReference type="InterPro" id="IPR000719">
    <property type="entry name" value="Prot_kinase_dom"/>
</dbReference>
<evidence type="ECO:0000256" key="9">
    <source>
        <dbReference type="ARBA" id="ARBA00022840"/>
    </source>
</evidence>
<dbReference type="PANTHER" id="PTHR47973">
    <property type="entry name" value="CYSTEINE-RICH RECEPTOR-LIKE PROTEIN KINASE 3"/>
    <property type="match status" value="1"/>
</dbReference>
<keyword evidence="7 16" id="KW-0547">Nucleotide-binding</keyword>
<evidence type="ECO:0000259" key="19">
    <source>
        <dbReference type="PROSITE" id="PS50011"/>
    </source>
</evidence>
<keyword evidence="4" id="KW-0808">Transferase</keyword>
<sequence>MQPLNSIFFILTTLLISLNPSLTHYLLQNAAVSCPLNFTLLTTLSPPPTSATSSFRCQYLRLGLRLLLADHLRRTSAFLPPLSTSSSCFNSYKNIFENFDIEKSCNITENWSAQGCLNISTRFEFEARVKSAELESLKSKCSEMLVGSTCSACIESIVALRGTSLGDEFGDNIIDCPAFASIYAAAIANRYGPEDSNTAKCLFYIDLVSVGKSSSRRRIVVVVVIVVVCVVVFVVVVVGLVVCVYRKWIKPRKRFRKKGSSVGFYGLDFSMEIVSLKEFSFDEVKVATKNFSRDNIIGSGTYGNVYRGVLSDGTEVALKRFKNLTVAGSETFKHELEIIASVRHVNLVGLIGYCTWETAFEGNHRIIVCDLLKNGSLYDYLFGSRKEKLSWPDRRKIALGTARGLAYLHNGAQPAIIHRDVKSSNILLNETFEPKVADFGMAKFTPEGMTHVSTRVSGTMGYVAPEYALYGRLTERSDVYSFGVVLLELLTGKKAFTTSDGGQVTLLIDWVWSFVQEGRALDVIEDNMQDVDPPKLMEKYIKIGVLCSHTQLYARPTMSEVVKLLDDDIPVPIIPDRPVSFVANINNLERSVSTFGSGPPATSSG</sequence>
<dbReference type="SMART" id="SM00220">
    <property type="entry name" value="S_TKc"/>
    <property type="match status" value="1"/>
</dbReference>
<dbReference type="PROSITE" id="PS00108">
    <property type="entry name" value="PROTEIN_KINASE_ST"/>
    <property type="match status" value="1"/>
</dbReference>
<evidence type="ECO:0000313" key="21">
    <source>
        <dbReference type="Proteomes" id="UP001454036"/>
    </source>
</evidence>
<dbReference type="Proteomes" id="UP001454036">
    <property type="component" value="Unassembled WGS sequence"/>
</dbReference>
<evidence type="ECO:0000256" key="17">
    <source>
        <dbReference type="SAM" id="Phobius"/>
    </source>
</evidence>
<evidence type="ECO:0000256" key="10">
    <source>
        <dbReference type="ARBA" id="ARBA00022989"/>
    </source>
</evidence>
<keyword evidence="6 18" id="KW-0732">Signal</keyword>
<keyword evidence="21" id="KW-1185">Reference proteome</keyword>
<evidence type="ECO:0000256" key="13">
    <source>
        <dbReference type="ARBA" id="ARBA00023180"/>
    </source>
</evidence>
<dbReference type="Gene3D" id="3.30.200.20">
    <property type="entry name" value="Phosphorylase Kinase, domain 1"/>
    <property type="match status" value="1"/>
</dbReference>
<feature type="chain" id="PRO_5043988329" description="non-specific serine/threonine protein kinase" evidence="18">
    <location>
        <begin position="24"/>
        <end position="605"/>
    </location>
</feature>
<dbReference type="GO" id="GO:0005524">
    <property type="term" value="F:ATP binding"/>
    <property type="evidence" value="ECO:0007669"/>
    <property type="project" value="UniProtKB-UniRule"/>
</dbReference>
<evidence type="ECO:0000256" key="16">
    <source>
        <dbReference type="PROSITE-ProRule" id="PRU10141"/>
    </source>
</evidence>
<dbReference type="SUPFAM" id="SSF56112">
    <property type="entry name" value="Protein kinase-like (PK-like)"/>
    <property type="match status" value="1"/>
</dbReference>
<evidence type="ECO:0000256" key="6">
    <source>
        <dbReference type="ARBA" id="ARBA00022729"/>
    </source>
</evidence>
<evidence type="ECO:0000256" key="15">
    <source>
        <dbReference type="ARBA" id="ARBA00048679"/>
    </source>
</evidence>
<comment type="subcellular location">
    <subcellularLocation>
        <location evidence="1">Membrane</location>
        <topology evidence="1">Single-pass type I membrane protein</topology>
    </subcellularLocation>
</comment>
<dbReference type="Gene3D" id="1.10.510.10">
    <property type="entry name" value="Transferase(Phosphotransferase) domain 1"/>
    <property type="match status" value="1"/>
</dbReference>
<keyword evidence="11 17" id="KW-0472">Membrane</keyword>
<evidence type="ECO:0000256" key="14">
    <source>
        <dbReference type="ARBA" id="ARBA00047899"/>
    </source>
</evidence>
<dbReference type="InterPro" id="IPR052059">
    <property type="entry name" value="CR_Ser/Thr_kinase"/>
</dbReference>
<evidence type="ECO:0000256" key="5">
    <source>
        <dbReference type="ARBA" id="ARBA00022692"/>
    </source>
</evidence>
<keyword evidence="5 17" id="KW-0812">Transmembrane</keyword>
<dbReference type="InterPro" id="IPR001245">
    <property type="entry name" value="Ser-Thr/Tyr_kinase_cat_dom"/>
</dbReference>
<dbReference type="Pfam" id="PF19160">
    <property type="entry name" value="SPARK"/>
    <property type="match status" value="1"/>
</dbReference>
<dbReference type="AlphaFoldDB" id="A0AAV3PC96"/>
<proteinExistence type="predicted"/>
<reference evidence="20 21" key="1">
    <citation type="submission" date="2024-01" db="EMBL/GenBank/DDBJ databases">
        <title>The complete chloroplast genome sequence of Lithospermum erythrorhizon: insights into the phylogenetic relationship among Boraginaceae species and the maternal lineages of purple gromwells.</title>
        <authorList>
            <person name="Okada T."/>
            <person name="Watanabe K."/>
        </authorList>
    </citation>
    <scope>NUCLEOTIDE SEQUENCE [LARGE SCALE GENOMIC DNA]</scope>
</reference>
<evidence type="ECO:0000256" key="11">
    <source>
        <dbReference type="ARBA" id="ARBA00023136"/>
    </source>
</evidence>
<keyword evidence="3" id="KW-0723">Serine/threonine-protein kinase</keyword>
<dbReference type="EC" id="2.7.11.1" evidence="2"/>
<evidence type="ECO:0000256" key="3">
    <source>
        <dbReference type="ARBA" id="ARBA00022527"/>
    </source>
</evidence>
<dbReference type="GO" id="GO:0004674">
    <property type="term" value="F:protein serine/threonine kinase activity"/>
    <property type="evidence" value="ECO:0007669"/>
    <property type="project" value="UniProtKB-KW"/>
</dbReference>
<feature type="binding site" evidence="16">
    <location>
        <position position="319"/>
    </location>
    <ligand>
        <name>ATP</name>
        <dbReference type="ChEBI" id="CHEBI:30616"/>
    </ligand>
</feature>
<keyword evidence="12" id="KW-0675">Receptor</keyword>
<organism evidence="20 21">
    <name type="scientific">Lithospermum erythrorhizon</name>
    <name type="common">Purple gromwell</name>
    <name type="synonym">Lithospermum officinale var. erythrorhizon</name>
    <dbReference type="NCBI Taxonomy" id="34254"/>
    <lineage>
        <taxon>Eukaryota</taxon>
        <taxon>Viridiplantae</taxon>
        <taxon>Streptophyta</taxon>
        <taxon>Embryophyta</taxon>
        <taxon>Tracheophyta</taxon>
        <taxon>Spermatophyta</taxon>
        <taxon>Magnoliopsida</taxon>
        <taxon>eudicotyledons</taxon>
        <taxon>Gunneridae</taxon>
        <taxon>Pentapetalae</taxon>
        <taxon>asterids</taxon>
        <taxon>lamiids</taxon>
        <taxon>Boraginales</taxon>
        <taxon>Boraginaceae</taxon>
        <taxon>Boraginoideae</taxon>
        <taxon>Lithospermeae</taxon>
        <taxon>Lithospermum</taxon>
    </lineage>
</organism>
<evidence type="ECO:0000256" key="18">
    <source>
        <dbReference type="SAM" id="SignalP"/>
    </source>
</evidence>
<gene>
    <name evidence="20" type="ORF">LIER_08312</name>
</gene>
<evidence type="ECO:0000313" key="20">
    <source>
        <dbReference type="EMBL" id="GAA0149040.1"/>
    </source>
</evidence>
<evidence type="ECO:0000256" key="2">
    <source>
        <dbReference type="ARBA" id="ARBA00012513"/>
    </source>
</evidence>
<dbReference type="InterPro" id="IPR008271">
    <property type="entry name" value="Ser/Thr_kinase_AS"/>
</dbReference>
<accession>A0AAV3PC96</accession>
<comment type="catalytic activity">
    <reaction evidence="15">
        <text>L-seryl-[protein] + ATP = O-phospho-L-seryl-[protein] + ADP + H(+)</text>
        <dbReference type="Rhea" id="RHEA:17989"/>
        <dbReference type="Rhea" id="RHEA-COMP:9863"/>
        <dbReference type="Rhea" id="RHEA-COMP:11604"/>
        <dbReference type="ChEBI" id="CHEBI:15378"/>
        <dbReference type="ChEBI" id="CHEBI:29999"/>
        <dbReference type="ChEBI" id="CHEBI:30616"/>
        <dbReference type="ChEBI" id="CHEBI:83421"/>
        <dbReference type="ChEBI" id="CHEBI:456216"/>
        <dbReference type="EC" id="2.7.11.1"/>
    </reaction>
</comment>
<dbReference type="PROSITE" id="PS00107">
    <property type="entry name" value="PROTEIN_KINASE_ATP"/>
    <property type="match status" value="1"/>
</dbReference>
<comment type="caution">
    <text evidence="20">The sequence shown here is derived from an EMBL/GenBank/DDBJ whole genome shotgun (WGS) entry which is preliminary data.</text>
</comment>
<keyword evidence="9 16" id="KW-0067">ATP-binding</keyword>
<dbReference type="CDD" id="cd14066">
    <property type="entry name" value="STKc_IRAK"/>
    <property type="match status" value="1"/>
</dbReference>
<dbReference type="InterPro" id="IPR011009">
    <property type="entry name" value="Kinase-like_dom_sf"/>
</dbReference>
<protein>
    <recommendedName>
        <fullName evidence="2">non-specific serine/threonine protein kinase</fullName>
        <ecNumber evidence="2">2.7.11.1</ecNumber>
    </recommendedName>
</protein>
<dbReference type="Pfam" id="PF07714">
    <property type="entry name" value="PK_Tyr_Ser-Thr"/>
    <property type="match status" value="1"/>
</dbReference>
<feature type="signal peptide" evidence="18">
    <location>
        <begin position="1"/>
        <end position="23"/>
    </location>
</feature>
<evidence type="ECO:0000256" key="12">
    <source>
        <dbReference type="ARBA" id="ARBA00023170"/>
    </source>
</evidence>
<dbReference type="InterPro" id="IPR043891">
    <property type="entry name" value="SPARK"/>
</dbReference>
<feature type="transmembrane region" description="Helical" evidence="17">
    <location>
        <begin position="219"/>
        <end position="245"/>
    </location>
</feature>
<dbReference type="PROSITE" id="PS50011">
    <property type="entry name" value="PROTEIN_KINASE_DOM"/>
    <property type="match status" value="1"/>
</dbReference>
<evidence type="ECO:0000256" key="4">
    <source>
        <dbReference type="ARBA" id="ARBA00022679"/>
    </source>
</evidence>
<dbReference type="InterPro" id="IPR017441">
    <property type="entry name" value="Protein_kinase_ATP_BS"/>
</dbReference>
<keyword evidence="13" id="KW-0325">Glycoprotein</keyword>
<dbReference type="EMBL" id="BAABME010001340">
    <property type="protein sequence ID" value="GAA0149040.1"/>
    <property type="molecule type" value="Genomic_DNA"/>
</dbReference>
<evidence type="ECO:0000256" key="1">
    <source>
        <dbReference type="ARBA" id="ARBA00004479"/>
    </source>
</evidence>
<dbReference type="GO" id="GO:0016020">
    <property type="term" value="C:membrane"/>
    <property type="evidence" value="ECO:0007669"/>
    <property type="project" value="UniProtKB-SubCell"/>
</dbReference>
<evidence type="ECO:0000256" key="8">
    <source>
        <dbReference type="ARBA" id="ARBA00022777"/>
    </source>
</evidence>
<evidence type="ECO:0000256" key="7">
    <source>
        <dbReference type="ARBA" id="ARBA00022741"/>
    </source>
</evidence>
<keyword evidence="10 17" id="KW-1133">Transmembrane helix</keyword>
<keyword evidence="8" id="KW-0418">Kinase</keyword>
<feature type="domain" description="Protein kinase" evidence="19">
    <location>
        <begin position="291"/>
        <end position="574"/>
    </location>
</feature>
<dbReference type="FunFam" id="3.30.200.20:FF:000015">
    <property type="entry name" value="Somatic embryogenesis receptor kinase 1"/>
    <property type="match status" value="1"/>
</dbReference>